<gene>
    <name evidence="7" type="ORF">GON04_06415</name>
</gene>
<dbReference type="GO" id="GO:0003700">
    <property type="term" value="F:DNA-binding transcription factor activity"/>
    <property type="evidence" value="ECO:0007669"/>
    <property type="project" value="InterPro"/>
</dbReference>
<dbReference type="InterPro" id="IPR036388">
    <property type="entry name" value="WH-like_DNA-bd_sf"/>
</dbReference>
<dbReference type="GO" id="GO:0003677">
    <property type="term" value="F:DNA binding"/>
    <property type="evidence" value="ECO:0007669"/>
    <property type="project" value="UniProtKB-KW"/>
</dbReference>
<evidence type="ECO:0000313" key="7">
    <source>
        <dbReference type="EMBL" id="MVQ29069.1"/>
    </source>
</evidence>
<protein>
    <submittedName>
        <fullName evidence="7">LysR family transcriptional regulator</fullName>
    </submittedName>
</protein>
<dbReference type="EMBL" id="WSEL01000003">
    <property type="protein sequence ID" value="MVQ29069.1"/>
    <property type="molecule type" value="Genomic_DNA"/>
</dbReference>
<sequence length="508" mass="54815">MRRSNCSGASAHWVVLMASASRSVLGPVLRWTRRGGSCSALRREGRSAASIAAGGPSCQSTYQPPTWSTAPHRPGIAPAPRTRWRAANSRSIADPCTCARLARTMRVTVSLSGWAVGAVGRVGPSATGDAFADGNPRDDGQGDGDRGGAGDGRAAGRKAGHGYYGLRRWEPRAVGRLFSSGFSGLDVFDSNACWARVDALGASPMNIRRLQHIVVLADEGNFRRAAERVHLSQPAFSRSIQAAEAELGLKLFDRGTLEARATPAGAFVVERARSLLQQTSNLERDVSLYRERAIGDMTFGCGPFPAAALVPQLLAELRHRYPAVGVCVQVSNAFHLLANVRHEEHDFFVANIVDVPRDGMFHVERIGQLPAGLFVRHGHPLLARQSLRMADLLPYGIATGRLPRDTLLRLGRLMGLPPEQKLWVAVECDDIQLLRRIALDSDTAIVATRDQLADDLEHQLVHELLPHDMPPHVANLGIVTLAGRTPSPVAAFAMQFLAQVAKTRAAAP</sequence>
<dbReference type="Gene3D" id="1.10.10.10">
    <property type="entry name" value="Winged helix-like DNA-binding domain superfamily/Winged helix DNA-binding domain"/>
    <property type="match status" value="1"/>
</dbReference>
<evidence type="ECO:0000259" key="6">
    <source>
        <dbReference type="PROSITE" id="PS50931"/>
    </source>
</evidence>
<dbReference type="PANTHER" id="PTHR30419:SF30">
    <property type="entry name" value="LYSR FAMILY TRANSCRIPTIONAL REGULATOR"/>
    <property type="match status" value="1"/>
</dbReference>
<feature type="region of interest" description="Disordered" evidence="5">
    <location>
        <begin position="127"/>
        <end position="155"/>
    </location>
</feature>
<dbReference type="InterPro" id="IPR036390">
    <property type="entry name" value="WH_DNA-bd_sf"/>
</dbReference>
<accession>A0A6N8IQ98</accession>
<evidence type="ECO:0000256" key="1">
    <source>
        <dbReference type="ARBA" id="ARBA00009437"/>
    </source>
</evidence>
<organism evidence="7 8">
    <name type="scientific">Ramlibacter pinisoli</name>
    <dbReference type="NCBI Taxonomy" id="2682844"/>
    <lineage>
        <taxon>Bacteria</taxon>
        <taxon>Pseudomonadati</taxon>
        <taxon>Pseudomonadota</taxon>
        <taxon>Betaproteobacteria</taxon>
        <taxon>Burkholderiales</taxon>
        <taxon>Comamonadaceae</taxon>
        <taxon>Ramlibacter</taxon>
    </lineage>
</organism>
<keyword evidence="3" id="KW-0238">DNA-binding</keyword>
<name>A0A6N8IQ98_9BURK</name>
<dbReference type="SUPFAM" id="SSF53850">
    <property type="entry name" value="Periplasmic binding protein-like II"/>
    <property type="match status" value="1"/>
</dbReference>
<dbReference type="InterPro" id="IPR000847">
    <property type="entry name" value="LysR_HTH_N"/>
</dbReference>
<dbReference type="GO" id="GO:0005829">
    <property type="term" value="C:cytosol"/>
    <property type="evidence" value="ECO:0007669"/>
    <property type="project" value="TreeGrafter"/>
</dbReference>
<dbReference type="InterPro" id="IPR005119">
    <property type="entry name" value="LysR_subst-bd"/>
</dbReference>
<dbReference type="Pfam" id="PF03466">
    <property type="entry name" value="LysR_substrate"/>
    <property type="match status" value="1"/>
</dbReference>
<evidence type="ECO:0000256" key="4">
    <source>
        <dbReference type="ARBA" id="ARBA00023163"/>
    </source>
</evidence>
<reference evidence="7 8" key="1">
    <citation type="submission" date="2019-12" db="EMBL/GenBank/DDBJ databases">
        <authorList>
            <person name="Huq M.A."/>
        </authorList>
    </citation>
    <scope>NUCLEOTIDE SEQUENCE [LARGE SCALE GENOMIC DNA]</scope>
    <source>
        <strain evidence="7 8">MAH-25</strain>
    </source>
</reference>
<keyword evidence="8" id="KW-1185">Reference proteome</keyword>
<feature type="region of interest" description="Disordered" evidence="5">
    <location>
        <begin position="49"/>
        <end position="86"/>
    </location>
</feature>
<dbReference type="Gene3D" id="3.40.190.10">
    <property type="entry name" value="Periplasmic binding protein-like II"/>
    <property type="match status" value="2"/>
</dbReference>
<dbReference type="InterPro" id="IPR050950">
    <property type="entry name" value="HTH-type_LysR_regulators"/>
</dbReference>
<dbReference type="AlphaFoldDB" id="A0A6N8IQ98"/>
<evidence type="ECO:0000256" key="3">
    <source>
        <dbReference type="ARBA" id="ARBA00023125"/>
    </source>
</evidence>
<dbReference type="PROSITE" id="PS50931">
    <property type="entry name" value="HTH_LYSR"/>
    <property type="match status" value="1"/>
</dbReference>
<keyword evidence="2" id="KW-0805">Transcription regulation</keyword>
<feature type="domain" description="HTH lysR-type" evidence="6">
    <location>
        <begin position="205"/>
        <end position="262"/>
    </location>
</feature>
<feature type="compositionally biased region" description="Polar residues" evidence="5">
    <location>
        <begin position="57"/>
        <end position="69"/>
    </location>
</feature>
<comment type="caution">
    <text evidence="7">The sequence shown here is derived from an EMBL/GenBank/DDBJ whole genome shotgun (WGS) entry which is preliminary data.</text>
</comment>
<dbReference type="SUPFAM" id="SSF46785">
    <property type="entry name" value="Winged helix' DNA-binding domain"/>
    <property type="match status" value="1"/>
</dbReference>
<dbReference type="PRINTS" id="PR00039">
    <property type="entry name" value="HTHLYSR"/>
</dbReference>
<dbReference type="PANTHER" id="PTHR30419">
    <property type="entry name" value="HTH-TYPE TRANSCRIPTIONAL REGULATOR YBHD"/>
    <property type="match status" value="1"/>
</dbReference>
<evidence type="ECO:0000313" key="8">
    <source>
        <dbReference type="Proteomes" id="UP000469385"/>
    </source>
</evidence>
<evidence type="ECO:0000256" key="5">
    <source>
        <dbReference type="SAM" id="MobiDB-lite"/>
    </source>
</evidence>
<evidence type="ECO:0000256" key="2">
    <source>
        <dbReference type="ARBA" id="ARBA00023015"/>
    </source>
</evidence>
<dbReference type="Pfam" id="PF00126">
    <property type="entry name" value="HTH_1"/>
    <property type="match status" value="1"/>
</dbReference>
<keyword evidence="4" id="KW-0804">Transcription</keyword>
<dbReference type="Proteomes" id="UP000469385">
    <property type="component" value="Unassembled WGS sequence"/>
</dbReference>
<dbReference type="FunFam" id="1.10.10.10:FF:000001">
    <property type="entry name" value="LysR family transcriptional regulator"/>
    <property type="match status" value="1"/>
</dbReference>
<feature type="compositionally biased region" description="Basic and acidic residues" evidence="5">
    <location>
        <begin position="135"/>
        <end position="148"/>
    </location>
</feature>
<comment type="similarity">
    <text evidence="1">Belongs to the LysR transcriptional regulatory family.</text>
</comment>
<proteinExistence type="inferred from homology"/>